<evidence type="ECO:0000256" key="1">
    <source>
        <dbReference type="SAM" id="MobiDB-lite"/>
    </source>
</evidence>
<name>A0A371HWK7_MUCPR</name>
<sequence>MRRYANDHRREPYKMQSLAKRPNEKLSPRFYGPYRVQQRIGEVAYKLELPGEIKIHPVFHPLPIALTENHELQLPQKRFLTQDRMTEENKKCYSSGSNCHHVKIARNLHQKSN</sequence>
<proteinExistence type="predicted"/>
<feature type="domain" description="Tf2-1-like SH3-like" evidence="2">
    <location>
        <begin position="17"/>
        <end position="60"/>
    </location>
</feature>
<dbReference type="Pfam" id="PF24626">
    <property type="entry name" value="SH3_Tf2-1"/>
    <property type="match status" value="1"/>
</dbReference>
<accession>A0A371HWK7</accession>
<feature type="compositionally biased region" description="Basic and acidic residues" evidence="1">
    <location>
        <begin position="1"/>
        <end position="13"/>
    </location>
</feature>
<dbReference type="OrthoDB" id="1435924at2759"/>
<evidence type="ECO:0000313" key="4">
    <source>
        <dbReference type="Proteomes" id="UP000257109"/>
    </source>
</evidence>
<dbReference type="PANTHER" id="PTHR46148:SF54">
    <property type="entry name" value="RETROTRANSPOSON-LIKE PROTEIN"/>
    <property type="match status" value="1"/>
</dbReference>
<organism evidence="3 4">
    <name type="scientific">Mucuna pruriens</name>
    <name type="common">Velvet bean</name>
    <name type="synonym">Dolichos pruriens</name>
    <dbReference type="NCBI Taxonomy" id="157652"/>
    <lineage>
        <taxon>Eukaryota</taxon>
        <taxon>Viridiplantae</taxon>
        <taxon>Streptophyta</taxon>
        <taxon>Embryophyta</taxon>
        <taxon>Tracheophyta</taxon>
        <taxon>Spermatophyta</taxon>
        <taxon>Magnoliopsida</taxon>
        <taxon>eudicotyledons</taxon>
        <taxon>Gunneridae</taxon>
        <taxon>Pentapetalae</taxon>
        <taxon>rosids</taxon>
        <taxon>fabids</taxon>
        <taxon>Fabales</taxon>
        <taxon>Fabaceae</taxon>
        <taxon>Papilionoideae</taxon>
        <taxon>50 kb inversion clade</taxon>
        <taxon>NPAAA clade</taxon>
        <taxon>indigoferoid/millettioid clade</taxon>
        <taxon>Phaseoleae</taxon>
        <taxon>Mucuna</taxon>
    </lineage>
</organism>
<dbReference type="InterPro" id="IPR056924">
    <property type="entry name" value="SH3_Tf2-1"/>
</dbReference>
<dbReference type="AlphaFoldDB" id="A0A371HWK7"/>
<reference evidence="3" key="1">
    <citation type="submission" date="2018-05" db="EMBL/GenBank/DDBJ databases">
        <title>Draft genome of Mucuna pruriens seed.</title>
        <authorList>
            <person name="Nnadi N.E."/>
            <person name="Vos R."/>
            <person name="Hasami M.H."/>
            <person name="Devisetty U.K."/>
            <person name="Aguiy J.C."/>
        </authorList>
    </citation>
    <scope>NUCLEOTIDE SEQUENCE [LARGE SCALE GENOMIC DNA]</scope>
    <source>
        <strain evidence="3">JCA_2017</strain>
    </source>
</reference>
<comment type="caution">
    <text evidence="3">The sequence shown here is derived from an EMBL/GenBank/DDBJ whole genome shotgun (WGS) entry which is preliminary data.</text>
</comment>
<dbReference type="Proteomes" id="UP000257109">
    <property type="component" value="Unassembled WGS sequence"/>
</dbReference>
<dbReference type="EMBL" id="QJKJ01001534">
    <property type="protein sequence ID" value="RDY07162.1"/>
    <property type="molecule type" value="Genomic_DNA"/>
</dbReference>
<keyword evidence="4" id="KW-1185">Reference proteome</keyword>
<feature type="non-terminal residue" evidence="3">
    <location>
        <position position="1"/>
    </location>
</feature>
<evidence type="ECO:0000313" key="3">
    <source>
        <dbReference type="EMBL" id="RDY07162.1"/>
    </source>
</evidence>
<dbReference type="PANTHER" id="PTHR46148">
    <property type="entry name" value="CHROMO DOMAIN-CONTAINING PROTEIN"/>
    <property type="match status" value="1"/>
</dbReference>
<feature type="region of interest" description="Disordered" evidence="1">
    <location>
        <begin position="1"/>
        <end position="29"/>
    </location>
</feature>
<evidence type="ECO:0000259" key="2">
    <source>
        <dbReference type="Pfam" id="PF24626"/>
    </source>
</evidence>
<gene>
    <name evidence="3" type="ORF">CR513_08762</name>
</gene>
<protein>
    <recommendedName>
        <fullName evidence="2">Tf2-1-like SH3-like domain-containing protein</fullName>
    </recommendedName>
</protein>